<evidence type="ECO:0000256" key="2">
    <source>
        <dbReference type="ARBA" id="ARBA00022695"/>
    </source>
</evidence>
<keyword evidence="4" id="KW-0255">Endonuclease</keyword>
<dbReference type="GO" id="GO:0016787">
    <property type="term" value="F:hydrolase activity"/>
    <property type="evidence" value="ECO:0007669"/>
    <property type="project" value="UniProtKB-KW"/>
</dbReference>
<dbReference type="SUPFAM" id="SSF56672">
    <property type="entry name" value="DNA/RNA polymerases"/>
    <property type="match status" value="1"/>
</dbReference>
<dbReference type="PANTHER" id="PTHR37984">
    <property type="entry name" value="PROTEIN CBG26694"/>
    <property type="match status" value="1"/>
</dbReference>
<dbReference type="PROSITE" id="PS50878">
    <property type="entry name" value="RT_POL"/>
    <property type="match status" value="1"/>
</dbReference>
<evidence type="ECO:0000256" key="6">
    <source>
        <dbReference type="ARBA" id="ARBA00022918"/>
    </source>
</evidence>
<feature type="domain" description="Reverse transcriptase" evidence="8">
    <location>
        <begin position="1"/>
        <end position="201"/>
    </location>
</feature>
<protein>
    <submittedName>
        <fullName evidence="9">OSJNBa0042D13.18 protein, related</fullName>
    </submittedName>
</protein>
<dbReference type="GO" id="GO:0003964">
    <property type="term" value="F:RNA-directed DNA polymerase activity"/>
    <property type="evidence" value="ECO:0007669"/>
    <property type="project" value="UniProtKB-KW"/>
</dbReference>
<dbReference type="InterPro" id="IPR041373">
    <property type="entry name" value="RT_RNaseH"/>
</dbReference>
<accession>U6GVD6</accession>
<name>U6GVD6_9EIME</name>
<evidence type="ECO:0000259" key="8">
    <source>
        <dbReference type="PROSITE" id="PS50878"/>
    </source>
</evidence>
<evidence type="ECO:0000256" key="4">
    <source>
        <dbReference type="ARBA" id="ARBA00022759"/>
    </source>
</evidence>
<sequence length="502" mass="56055">MTPDPLNSHKQGIAKLSANGWIGPTSSPICALTIMVDKRDGGTLERKMHMVVNYQALNALTIASEFPFAYIKTILEMLRGAKYFSTPDVETGFHQIRTAKEDRWKTGARTVMRLCEYRVMPFGLKGAPATFQDNINAYQQPLLGQGVTKYLDDVLIYSRDLPRHATLLRQVLSIFFKHQFCPKLDKCKNAKRELTYLGYTVGAKYIKLAADKVKAIRAWPEVLANETKVRQFLGAVNYCRMFMGPDYAEVARPLVDLTRKGATFRWTDAHTQAVRQLRQAATLQVPDTSKPSDLCTDASGYAIGGVLEQDGQRTGFLSQVMNPIQQKYSISDQELLAFLTALDKLSYLIRAAQVTLFTDLQALTHLQQLKVSTPLRRRASRWLDFLAGFPHLEETRNQVVDALSRHPSYPTPQHLSTGSDPAPLPYEPTTPLLFATAPAEQGHTSTGKRTNYRAWVGLQPRTPRGRPASHSSQRSKTAAEQAMFDSAQTPPAPADSPRTLES</sequence>
<evidence type="ECO:0000313" key="10">
    <source>
        <dbReference type="Proteomes" id="UP000018201"/>
    </source>
</evidence>
<keyword evidence="1" id="KW-0808">Transferase</keyword>
<keyword evidence="5" id="KW-0378">Hydrolase</keyword>
<keyword evidence="10" id="KW-1185">Reference proteome</keyword>
<dbReference type="Pfam" id="PF00078">
    <property type="entry name" value="RVT_1"/>
    <property type="match status" value="1"/>
</dbReference>
<dbReference type="CDD" id="cd09274">
    <property type="entry name" value="RNase_HI_RT_Ty3"/>
    <property type="match status" value="1"/>
</dbReference>
<organism evidence="9 10">
    <name type="scientific">Eimeria praecox</name>
    <dbReference type="NCBI Taxonomy" id="51316"/>
    <lineage>
        <taxon>Eukaryota</taxon>
        <taxon>Sar</taxon>
        <taxon>Alveolata</taxon>
        <taxon>Apicomplexa</taxon>
        <taxon>Conoidasida</taxon>
        <taxon>Coccidia</taxon>
        <taxon>Eucoccidiorida</taxon>
        <taxon>Eimeriorina</taxon>
        <taxon>Eimeriidae</taxon>
        <taxon>Eimeria</taxon>
    </lineage>
</organism>
<dbReference type="EMBL" id="HG692621">
    <property type="protein sequence ID" value="CDI83527.1"/>
    <property type="molecule type" value="Genomic_DNA"/>
</dbReference>
<keyword evidence="3" id="KW-0540">Nuclease</keyword>
<gene>
    <name evidence="9" type="ORF">EPH_0011930</name>
</gene>
<dbReference type="Gene3D" id="3.10.10.10">
    <property type="entry name" value="HIV Type 1 Reverse Transcriptase, subunit A, domain 1"/>
    <property type="match status" value="1"/>
</dbReference>
<proteinExistence type="predicted"/>
<dbReference type="InterPro" id="IPR050951">
    <property type="entry name" value="Retrovirus_Pol_polyprotein"/>
</dbReference>
<dbReference type="OrthoDB" id="2013610at2759"/>
<feature type="compositionally biased region" description="Polar residues" evidence="7">
    <location>
        <begin position="469"/>
        <end position="478"/>
    </location>
</feature>
<keyword evidence="6" id="KW-0695">RNA-directed DNA polymerase</keyword>
<evidence type="ECO:0000256" key="3">
    <source>
        <dbReference type="ARBA" id="ARBA00022722"/>
    </source>
</evidence>
<dbReference type="CDD" id="cd01647">
    <property type="entry name" value="RT_LTR"/>
    <property type="match status" value="1"/>
</dbReference>
<evidence type="ECO:0000256" key="5">
    <source>
        <dbReference type="ARBA" id="ARBA00022801"/>
    </source>
</evidence>
<dbReference type="InterPro" id="IPR043128">
    <property type="entry name" value="Rev_trsase/Diguanyl_cyclase"/>
</dbReference>
<dbReference type="Gene3D" id="3.30.70.270">
    <property type="match status" value="2"/>
</dbReference>
<dbReference type="PANTHER" id="PTHR37984:SF5">
    <property type="entry name" value="PROTEIN NYNRIN-LIKE"/>
    <property type="match status" value="1"/>
</dbReference>
<keyword evidence="2" id="KW-0548">Nucleotidyltransferase</keyword>
<evidence type="ECO:0000256" key="7">
    <source>
        <dbReference type="SAM" id="MobiDB-lite"/>
    </source>
</evidence>
<dbReference type="InterPro" id="IPR043502">
    <property type="entry name" value="DNA/RNA_pol_sf"/>
</dbReference>
<dbReference type="VEuPathDB" id="ToxoDB:EPH_0011930"/>
<evidence type="ECO:0000313" key="9">
    <source>
        <dbReference type="EMBL" id="CDI83527.1"/>
    </source>
</evidence>
<reference evidence="9" key="1">
    <citation type="submission" date="2013-10" db="EMBL/GenBank/DDBJ databases">
        <title>Genomic analysis of the causative agents of coccidiosis in chickens.</title>
        <authorList>
            <person name="Reid A.J."/>
            <person name="Blake D."/>
            <person name="Billington K."/>
            <person name="Browne H."/>
            <person name="Dunn M."/>
            <person name="Hung S."/>
            <person name="Kawahara F."/>
            <person name="Miranda-Saavedra D."/>
            <person name="Mourier T."/>
            <person name="Nagra H."/>
            <person name="Otto T.D."/>
            <person name="Rawlings N."/>
            <person name="Sanchez A."/>
            <person name="Sanders M."/>
            <person name="Subramaniam C."/>
            <person name="Tay Y."/>
            <person name="Dear P."/>
            <person name="Doerig C."/>
            <person name="Gruber A."/>
            <person name="Parkinson J."/>
            <person name="Shirley M."/>
            <person name="Wan K.L."/>
            <person name="Berriman M."/>
            <person name="Tomley F."/>
            <person name="Pain A."/>
        </authorList>
    </citation>
    <scope>NUCLEOTIDE SEQUENCE [LARGE SCALE GENOMIC DNA]</scope>
    <source>
        <strain evidence="9">Houghton</strain>
    </source>
</reference>
<reference evidence="9" key="2">
    <citation type="submission" date="2013-10" db="EMBL/GenBank/DDBJ databases">
        <authorList>
            <person name="Aslett M."/>
        </authorList>
    </citation>
    <scope>NUCLEOTIDE SEQUENCE [LARGE SCALE GENOMIC DNA]</scope>
    <source>
        <strain evidence="9">Houghton</strain>
    </source>
</reference>
<dbReference type="Proteomes" id="UP000018201">
    <property type="component" value="Unassembled WGS sequence"/>
</dbReference>
<dbReference type="InterPro" id="IPR000477">
    <property type="entry name" value="RT_dom"/>
</dbReference>
<dbReference type="GO" id="GO:0004519">
    <property type="term" value="F:endonuclease activity"/>
    <property type="evidence" value="ECO:0007669"/>
    <property type="project" value="UniProtKB-KW"/>
</dbReference>
<feature type="region of interest" description="Disordered" evidence="7">
    <location>
        <begin position="404"/>
        <end position="502"/>
    </location>
</feature>
<dbReference type="AlphaFoldDB" id="U6GVD6"/>
<dbReference type="Pfam" id="PF17917">
    <property type="entry name" value="RT_RNaseH"/>
    <property type="match status" value="1"/>
</dbReference>
<evidence type="ECO:0000256" key="1">
    <source>
        <dbReference type="ARBA" id="ARBA00022679"/>
    </source>
</evidence>